<dbReference type="InterPro" id="IPR017580">
    <property type="entry name" value="OHCU_decarboxylase-1"/>
</dbReference>
<evidence type="ECO:0000256" key="2">
    <source>
        <dbReference type="ARBA" id="ARBA00004754"/>
    </source>
</evidence>
<evidence type="ECO:0000256" key="3">
    <source>
        <dbReference type="ARBA" id="ARBA00012257"/>
    </source>
</evidence>
<keyword evidence="5" id="KW-0210">Decarboxylase</keyword>
<keyword evidence="6 8" id="KW-0456">Lyase</keyword>
<gene>
    <name evidence="8" type="primary">uraD</name>
    <name evidence="8" type="ORF">ACFR9T_10560</name>
</gene>
<protein>
    <recommendedName>
        <fullName evidence="3">2-oxo-4-hydroxy-4-carboxy-5-ureidoimidazoline decarboxylase</fullName>
        <ecNumber evidence="3">4.1.1.97</ecNumber>
    </recommendedName>
</protein>
<dbReference type="Pfam" id="PF09349">
    <property type="entry name" value="OHCU_decarbox"/>
    <property type="match status" value="1"/>
</dbReference>
<comment type="caution">
    <text evidence="8">The sequence shown here is derived from an EMBL/GenBank/DDBJ whole genome shotgun (WGS) entry which is preliminary data.</text>
</comment>
<organism evidence="8 9">
    <name type="scientific">Halorubrum laminariae</name>
    <dbReference type="NCBI Taxonomy" id="1433523"/>
    <lineage>
        <taxon>Archaea</taxon>
        <taxon>Methanobacteriati</taxon>
        <taxon>Methanobacteriota</taxon>
        <taxon>Stenosarchaea group</taxon>
        <taxon>Halobacteria</taxon>
        <taxon>Halobacteriales</taxon>
        <taxon>Haloferacaceae</taxon>
        <taxon>Halorubrum</taxon>
    </lineage>
</organism>
<dbReference type="EC" id="4.1.1.97" evidence="3"/>
<reference evidence="8 9" key="1">
    <citation type="journal article" date="2019" name="Int. J. Syst. Evol. Microbiol.">
        <title>The Global Catalogue of Microorganisms (GCM) 10K type strain sequencing project: providing services to taxonomists for standard genome sequencing and annotation.</title>
        <authorList>
            <consortium name="The Broad Institute Genomics Platform"/>
            <consortium name="The Broad Institute Genome Sequencing Center for Infectious Disease"/>
            <person name="Wu L."/>
            <person name="Ma J."/>
        </authorList>
    </citation>
    <scope>NUCLEOTIDE SEQUENCE [LARGE SCALE GENOMIC DNA]</scope>
    <source>
        <strain evidence="8 9">CGMCC 1.12689</strain>
    </source>
</reference>
<dbReference type="InterPro" id="IPR036778">
    <property type="entry name" value="OHCU_decarboxylase_sf"/>
</dbReference>
<dbReference type="RefSeq" id="WP_256419466.1">
    <property type="nucleotide sequence ID" value="NZ_JANHDL010000022.1"/>
</dbReference>
<dbReference type="InterPro" id="IPR018020">
    <property type="entry name" value="OHCU_decarboxylase"/>
</dbReference>
<feature type="domain" description="Oxo-4-hydroxy-4-carboxy-5-ureidoimidazoline decarboxylase" evidence="7">
    <location>
        <begin position="10"/>
        <end position="162"/>
    </location>
</feature>
<evidence type="ECO:0000256" key="4">
    <source>
        <dbReference type="ARBA" id="ARBA00022631"/>
    </source>
</evidence>
<comment type="pathway">
    <text evidence="2">Purine metabolism; urate degradation; (S)-allantoin from urate: step 3/3.</text>
</comment>
<comment type="catalytic activity">
    <reaction evidence="1">
        <text>5-hydroxy-2-oxo-4-ureido-2,5-dihydro-1H-imidazole-5-carboxylate + H(+) = (S)-allantoin + CO2</text>
        <dbReference type="Rhea" id="RHEA:26301"/>
        <dbReference type="ChEBI" id="CHEBI:15378"/>
        <dbReference type="ChEBI" id="CHEBI:15678"/>
        <dbReference type="ChEBI" id="CHEBI:16526"/>
        <dbReference type="ChEBI" id="CHEBI:58639"/>
        <dbReference type="EC" id="4.1.1.97"/>
    </reaction>
</comment>
<dbReference type="SUPFAM" id="SSF158694">
    <property type="entry name" value="UraD-Like"/>
    <property type="match status" value="1"/>
</dbReference>
<dbReference type="NCBIfam" id="TIGR03164">
    <property type="entry name" value="UHCUDC"/>
    <property type="match status" value="1"/>
</dbReference>
<accession>A0ABD6C279</accession>
<dbReference type="GO" id="GO:0006144">
    <property type="term" value="P:purine nucleobase metabolic process"/>
    <property type="evidence" value="ECO:0007669"/>
    <property type="project" value="UniProtKB-KW"/>
</dbReference>
<keyword evidence="4" id="KW-0659">Purine metabolism</keyword>
<dbReference type="EMBL" id="JBHUDB010000007">
    <property type="protein sequence ID" value="MFD1571024.1"/>
    <property type="molecule type" value="Genomic_DNA"/>
</dbReference>
<sequence>MSNLTIDEVNRADKNVFVNHLGDVYEHAPWVAELAWPNRPFSGVDDLHSAMRSVVEDASRDRQLELLRAHPDLGEQTEMTDASVEEQASAGLDQLSPEQYEAFQRLNDQYRDNFGFPFIMAVRDETPDAIRATMEERVEHSPDEEFRTALDEVHTIARLRLAERFDS</sequence>
<dbReference type="GO" id="GO:0051997">
    <property type="term" value="F:2-oxo-4-hydroxy-4-carboxy-5-ureidoimidazoline decarboxylase activity"/>
    <property type="evidence" value="ECO:0007669"/>
    <property type="project" value="UniProtKB-EC"/>
</dbReference>
<evidence type="ECO:0000313" key="8">
    <source>
        <dbReference type="EMBL" id="MFD1571024.1"/>
    </source>
</evidence>
<evidence type="ECO:0000256" key="6">
    <source>
        <dbReference type="ARBA" id="ARBA00023239"/>
    </source>
</evidence>
<dbReference type="Gene3D" id="1.10.3330.10">
    <property type="entry name" value="Oxo-4-hydroxy-4-carboxy-5-ureidoimidazoline decarboxylase"/>
    <property type="match status" value="1"/>
</dbReference>
<evidence type="ECO:0000256" key="1">
    <source>
        <dbReference type="ARBA" id="ARBA00001163"/>
    </source>
</evidence>
<keyword evidence="9" id="KW-1185">Reference proteome</keyword>
<evidence type="ECO:0000256" key="5">
    <source>
        <dbReference type="ARBA" id="ARBA00022793"/>
    </source>
</evidence>
<evidence type="ECO:0000313" key="9">
    <source>
        <dbReference type="Proteomes" id="UP001597185"/>
    </source>
</evidence>
<dbReference type="AlphaFoldDB" id="A0ABD6C279"/>
<proteinExistence type="predicted"/>
<dbReference type="PANTHER" id="PTHR43466:SF1">
    <property type="entry name" value="2-OXO-4-HYDROXY-4-CARBOXY-5-UREIDOIMIDAZOLINE DECARBOXYLASE-RELATED"/>
    <property type="match status" value="1"/>
</dbReference>
<evidence type="ECO:0000259" key="7">
    <source>
        <dbReference type="Pfam" id="PF09349"/>
    </source>
</evidence>
<name>A0ABD6C279_9EURY</name>
<dbReference type="Proteomes" id="UP001597185">
    <property type="component" value="Unassembled WGS sequence"/>
</dbReference>
<dbReference type="PANTHER" id="PTHR43466">
    <property type="entry name" value="2-OXO-4-HYDROXY-4-CARBOXY-5-UREIDOIMIDAZOLINE DECARBOXYLASE-RELATED"/>
    <property type="match status" value="1"/>
</dbReference>